<gene>
    <name evidence="2" type="ORF">LCGC14_2091350</name>
</gene>
<feature type="transmembrane region" description="Helical" evidence="1">
    <location>
        <begin position="13"/>
        <end position="34"/>
    </location>
</feature>
<protein>
    <submittedName>
        <fullName evidence="2">Uncharacterized protein</fullName>
    </submittedName>
</protein>
<reference evidence="2" key="1">
    <citation type="journal article" date="2015" name="Nature">
        <title>Complex archaea that bridge the gap between prokaryotes and eukaryotes.</title>
        <authorList>
            <person name="Spang A."/>
            <person name="Saw J.H."/>
            <person name="Jorgensen S.L."/>
            <person name="Zaremba-Niedzwiedzka K."/>
            <person name="Martijn J."/>
            <person name="Lind A.E."/>
            <person name="van Eijk R."/>
            <person name="Schleper C."/>
            <person name="Guy L."/>
            <person name="Ettema T.J."/>
        </authorList>
    </citation>
    <scope>NUCLEOTIDE SEQUENCE</scope>
</reference>
<dbReference type="AlphaFoldDB" id="A0A0F9ECL8"/>
<comment type="caution">
    <text evidence="2">The sequence shown here is derived from an EMBL/GenBank/DDBJ whole genome shotgun (WGS) entry which is preliminary data.</text>
</comment>
<sequence>MQQSWEGEVVMTIWNWLLVIGCVLLWIGCALWIARLVGLWRQMEYDAAKREFECKYKVGVDTW</sequence>
<dbReference type="EMBL" id="LAZR01025480">
    <property type="protein sequence ID" value="KKL71798.1"/>
    <property type="molecule type" value="Genomic_DNA"/>
</dbReference>
<keyword evidence="1" id="KW-1133">Transmembrane helix</keyword>
<evidence type="ECO:0000256" key="1">
    <source>
        <dbReference type="SAM" id="Phobius"/>
    </source>
</evidence>
<name>A0A0F9ECL8_9ZZZZ</name>
<proteinExistence type="predicted"/>
<keyword evidence="1" id="KW-0812">Transmembrane</keyword>
<accession>A0A0F9ECL8</accession>
<organism evidence="2">
    <name type="scientific">marine sediment metagenome</name>
    <dbReference type="NCBI Taxonomy" id="412755"/>
    <lineage>
        <taxon>unclassified sequences</taxon>
        <taxon>metagenomes</taxon>
        <taxon>ecological metagenomes</taxon>
    </lineage>
</organism>
<keyword evidence="1" id="KW-0472">Membrane</keyword>
<evidence type="ECO:0000313" key="2">
    <source>
        <dbReference type="EMBL" id="KKL71798.1"/>
    </source>
</evidence>